<keyword evidence="1" id="KW-0521">NADP</keyword>
<dbReference type="EMBL" id="JBHTIH010000008">
    <property type="protein sequence ID" value="MFD0740530.1"/>
    <property type="molecule type" value="Genomic_DNA"/>
</dbReference>
<dbReference type="InterPro" id="IPR036291">
    <property type="entry name" value="NAD(P)-bd_dom_sf"/>
</dbReference>
<comment type="caution">
    <text evidence="4">The sequence shown here is derived from an EMBL/GenBank/DDBJ whole genome shotgun (WGS) entry which is preliminary data.</text>
</comment>
<dbReference type="InterPro" id="IPR011032">
    <property type="entry name" value="GroES-like_sf"/>
</dbReference>
<evidence type="ECO:0000256" key="1">
    <source>
        <dbReference type="ARBA" id="ARBA00022857"/>
    </source>
</evidence>
<dbReference type="PANTHER" id="PTHR48106">
    <property type="entry name" value="QUINONE OXIDOREDUCTASE PIG3-RELATED"/>
    <property type="match status" value="1"/>
</dbReference>
<reference evidence="5" key="1">
    <citation type="journal article" date="2019" name="Int. J. Syst. Evol. Microbiol.">
        <title>The Global Catalogue of Microorganisms (GCM) 10K type strain sequencing project: providing services to taxonomists for standard genome sequencing and annotation.</title>
        <authorList>
            <consortium name="The Broad Institute Genomics Platform"/>
            <consortium name="The Broad Institute Genome Sequencing Center for Infectious Disease"/>
            <person name="Wu L."/>
            <person name="Ma J."/>
        </authorList>
    </citation>
    <scope>NUCLEOTIDE SEQUENCE [LARGE SCALE GENOMIC DNA]</scope>
    <source>
        <strain evidence="5">CCUG 55491</strain>
    </source>
</reference>
<gene>
    <name evidence="4" type="ORF">ACFQZQ_14695</name>
</gene>
<organism evidence="4 5">
    <name type="scientific">Lysobacter koreensis</name>
    <dbReference type="NCBI Taxonomy" id="266122"/>
    <lineage>
        <taxon>Bacteria</taxon>
        <taxon>Pseudomonadati</taxon>
        <taxon>Pseudomonadota</taxon>
        <taxon>Gammaproteobacteria</taxon>
        <taxon>Lysobacterales</taxon>
        <taxon>Lysobacteraceae</taxon>
        <taxon>Lysobacter</taxon>
    </lineage>
</organism>
<evidence type="ECO:0000259" key="3">
    <source>
        <dbReference type="SMART" id="SM00829"/>
    </source>
</evidence>
<evidence type="ECO:0000313" key="5">
    <source>
        <dbReference type="Proteomes" id="UP001597090"/>
    </source>
</evidence>
<proteinExistence type="predicted"/>
<evidence type="ECO:0000313" key="4">
    <source>
        <dbReference type="EMBL" id="MFD0740530.1"/>
    </source>
</evidence>
<dbReference type="SUPFAM" id="SSF51735">
    <property type="entry name" value="NAD(P)-binding Rossmann-fold domains"/>
    <property type="match status" value="1"/>
</dbReference>
<dbReference type="Gene3D" id="3.40.50.720">
    <property type="entry name" value="NAD(P)-binding Rossmann-like Domain"/>
    <property type="match status" value="1"/>
</dbReference>
<sequence>MRALVFEQFGGPEVLHLRELPDPVPAAGEVLVRTRAIGLNFADVYRRQGHYHLAGDPPWIAGYEAAGEVVSAAAGTGFAPGDRVAFADSPYANAELVAVAAERLIPLPDDIAFETAAALLLQGLTAQYLIRDSHPLHAGQTVLVHAAAGGVGQLLVQLAVAAGARVLALASTREKTAVATAAGAHATATYADDWVAAAQAFGEGGVDVAYDSVGSTVHDSLRAVRTGGRVVFYGMAGGDPEPVDPRVLMDGSKTLTGGDLWNVLRTAADRRERAAELFDRVRDGSLRVTIDARYPLAEGAAAHAHLESRRALGKVLLLP</sequence>
<evidence type="ECO:0000256" key="2">
    <source>
        <dbReference type="ARBA" id="ARBA00023002"/>
    </source>
</evidence>
<dbReference type="Pfam" id="PF00107">
    <property type="entry name" value="ADH_zinc_N"/>
    <property type="match status" value="1"/>
</dbReference>
<dbReference type="SMART" id="SM00829">
    <property type="entry name" value="PKS_ER"/>
    <property type="match status" value="1"/>
</dbReference>
<dbReference type="InterPro" id="IPR013154">
    <property type="entry name" value="ADH-like_N"/>
</dbReference>
<dbReference type="InterPro" id="IPR020843">
    <property type="entry name" value="ER"/>
</dbReference>
<dbReference type="SUPFAM" id="SSF50129">
    <property type="entry name" value="GroES-like"/>
    <property type="match status" value="1"/>
</dbReference>
<keyword evidence="2" id="KW-0560">Oxidoreductase</keyword>
<protein>
    <submittedName>
        <fullName evidence="4">Quinone oxidoreductase family protein</fullName>
    </submittedName>
</protein>
<feature type="domain" description="Enoyl reductase (ER)" evidence="3">
    <location>
        <begin position="10"/>
        <end position="317"/>
    </location>
</feature>
<dbReference type="RefSeq" id="WP_386813671.1">
    <property type="nucleotide sequence ID" value="NZ_JBHTIH010000008.1"/>
</dbReference>
<dbReference type="CDD" id="cd05286">
    <property type="entry name" value="QOR2"/>
    <property type="match status" value="1"/>
</dbReference>
<dbReference type="Pfam" id="PF08240">
    <property type="entry name" value="ADH_N"/>
    <property type="match status" value="1"/>
</dbReference>
<dbReference type="PANTHER" id="PTHR48106:SF13">
    <property type="entry name" value="QUINONE OXIDOREDUCTASE-RELATED"/>
    <property type="match status" value="1"/>
</dbReference>
<dbReference type="InterPro" id="IPR047618">
    <property type="entry name" value="QOR-like"/>
</dbReference>
<dbReference type="Gene3D" id="3.90.180.10">
    <property type="entry name" value="Medium-chain alcohol dehydrogenases, catalytic domain"/>
    <property type="match status" value="1"/>
</dbReference>
<accession>A0ABW2YS49</accession>
<dbReference type="Proteomes" id="UP001597090">
    <property type="component" value="Unassembled WGS sequence"/>
</dbReference>
<dbReference type="InterPro" id="IPR013149">
    <property type="entry name" value="ADH-like_C"/>
</dbReference>
<keyword evidence="5" id="KW-1185">Reference proteome</keyword>
<name>A0ABW2YS49_9GAMM</name>